<dbReference type="GO" id="GO:0006935">
    <property type="term" value="P:chemotaxis"/>
    <property type="evidence" value="ECO:0007669"/>
    <property type="project" value="InterPro"/>
</dbReference>
<dbReference type="Pfam" id="PF01584">
    <property type="entry name" value="CheW"/>
    <property type="match status" value="1"/>
</dbReference>
<feature type="domain" description="CheW-like" evidence="1">
    <location>
        <begin position="44"/>
        <end position="191"/>
    </location>
</feature>
<dbReference type="KEGG" id="dmm:dnm_028330"/>
<accession>A0A975BJF2</accession>
<dbReference type="PANTHER" id="PTHR22617:SF23">
    <property type="entry name" value="CHEMOTAXIS PROTEIN CHEW"/>
    <property type="match status" value="1"/>
</dbReference>
<dbReference type="GO" id="GO:0007165">
    <property type="term" value="P:signal transduction"/>
    <property type="evidence" value="ECO:0007669"/>
    <property type="project" value="InterPro"/>
</dbReference>
<dbReference type="Gene3D" id="2.30.30.40">
    <property type="entry name" value="SH3 Domains"/>
    <property type="match status" value="1"/>
</dbReference>
<sequence>MVKKDIQDRTAIPLEDLIAEIDMKTDQAAEKSEPASGSSVPVYAKQYLRFFLNDIMLAFPLSGALEIIGHQPDISPLPNLPDWVLGVSNIRGEIISVVDLKAFFRLSQHQSETSKRVIIVHNQNMKAGIIVDRIMGIFSVNQKDMDNARNSPYEKGEISSYISDVIVLTEKNEDILLNIFDIDKFLSSDRMTAFRTE</sequence>
<reference evidence="2" key="1">
    <citation type="journal article" date="2021" name="Microb. Physiol.">
        <title>Proteogenomic Insights into the Physiology of Marine, Sulfate-Reducing, Filamentous Desulfonema limicola and Desulfonema magnum.</title>
        <authorList>
            <person name="Schnaars V."/>
            <person name="Wohlbrand L."/>
            <person name="Scheve S."/>
            <person name="Hinrichs C."/>
            <person name="Reinhardt R."/>
            <person name="Rabus R."/>
        </authorList>
    </citation>
    <scope>NUCLEOTIDE SEQUENCE</scope>
    <source>
        <strain evidence="2">4be13</strain>
    </source>
</reference>
<proteinExistence type="predicted"/>
<keyword evidence="3" id="KW-1185">Reference proteome</keyword>
<dbReference type="InterPro" id="IPR039315">
    <property type="entry name" value="CheW"/>
</dbReference>
<organism evidence="2 3">
    <name type="scientific">Desulfonema magnum</name>
    <dbReference type="NCBI Taxonomy" id="45655"/>
    <lineage>
        <taxon>Bacteria</taxon>
        <taxon>Pseudomonadati</taxon>
        <taxon>Thermodesulfobacteriota</taxon>
        <taxon>Desulfobacteria</taxon>
        <taxon>Desulfobacterales</taxon>
        <taxon>Desulfococcaceae</taxon>
        <taxon>Desulfonema</taxon>
    </lineage>
</organism>
<dbReference type="InterPro" id="IPR002545">
    <property type="entry name" value="CheW-lke_dom"/>
</dbReference>
<dbReference type="Proteomes" id="UP000663722">
    <property type="component" value="Chromosome"/>
</dbReference>
<dbReference type="SUPFAM" id="SSF50341">
    <property type="entry name" value="CheW-like"/>
    <property type="match status" value="1"/>
</dbReference>
<evidence type="ECO:0000259" key="1">
    <source>
        <dbReference type="PROSITE" id="PS50851"/>
    </source>
</evidence>
<dbReference type="GO" id="GO:0005829">
    <property type="term" value="C:cytosol"/>
    <property type="evidence" value="ECO:0007669"/>
    <property type="project" value="TreeGrafter"/>
</dbReference>
<evidence type="ECO:0000313" key="3">
    <source>
        <dbReference type="Proteomes" id="UP000663722"/>
    </source>
</evidence>
<dbReference type="InterPro" id="IPR036061">
    <property type="entry name" value="CheW-like_dom_sf"/>
</dbReference>
<dbReference type="AlphaFoldDB" id="A0A975BJF2"/>
<name>A0A975BJF2_9BACT</name>
<dbReference type="SMART" id="SM00260">
    <property type="entry name" value="CheW"/>
    <property type="match status" value="1"/>
</dbReference>
<dbReference type="RefSeq" id="WP_207682282.1">
    <property type="nucleotide sequence ID" value="NZ_CP061800.1"/>
</dbReference>
<protein>
    <submittedName>
        <fullName evidence="2">CheW-like domain-containing protein</fullName>
    </submittedName>
</protein>
<gene>
    <name evidence="2" type="ORF">dnm_028330</name>
</gene>
<evidence type="ECO:0000313" key="2">
    <source>
        <dbReference type="EMBL" id="QTA86809.1"/>
    </source>
</evidence>
<dbReference type="PROSITE" id="PS50851">
    <property type="entry name" value="CHEW"/>
    <property type="match status" value="1"/>
</dbReference>
<dbReference type="Gene3D" id="2.40.50.180">
    <property type="entry name" value="CheA-289, Domain 4"/>
    <property type="match status" value="1"/>
</dbReference>
<dbReference type="EMBL" id="CP061800">
    <property type="protein sequence ID" value="QTA86809.1"/>
    <property type="molecule type" value="Genomic_DNA"/>
</dbReference>
<dbReference type="PANTHER" id="PTHR22617">
    <property type="entry name" value="CHEMOTAXIS SENSOR HISTIDINE KINASE-RELATED"/>
    <property type="match status" value="1"/>
</dbReference>